<reference evidence="3 4" key="1">
    <citation type="journal article" date="2019" name="Int. J. Syst. Evol. Microbiol.">
        <title>The Global Catalogue of Microorganisms (GCM) 10K type strain sequencing project: providing services to taxonomists for standard genome sequencing and annotation.</title>
        <authorList>
            <consortium name="The Broad Institute Genomics Platform"/>
            <consortium name="The Broad Institute Genome Sequencing Center for Infectious Disease"/>
            <person name="Wu L."/>
            <person name="Ma J."/>
        </authorList>
    </citation>
    <scope>NUCLEOTIDE SEQUENCE [LARGE SCALE GENOMIC DNA]</scope>
    <source>
        <strain evidence="3 4">RDMS1</strain>
    </source>
</reference>
<sequence length="451" mass="50061">MEEHSKDNELCIDIIDIGQGDSIFIEGRDGTTMLVDSGPWYKSQQICDYLEDHDVNHLDYLVATHHDADHIGGHADIIDAYGSEGIGEVYGPMGGDDMGEDPSETKLQYKEALKETKLEETELKEGEDFVLDGAEINVLNPSQEIDSTDRNENSVVLQVTQSDNSVLLAGDVEGEAEERLSEQYPEQLGAVDVAKVPHHGAENGFGSDSLAHIDSKSLIISSSLNNHYYPDENEYDAHPHDEMLERVHEQVEDSDLYWTPFHGTTSTTIDDDGIQIETARGERTLSAADIVALKYYGRSNDLDNEQLTEIEQIDSADLPEEIPSWAEESAIVTTDQTVDETTEETATQSDEESKRKLPQTDEELFQVVQTYADEKDMSVKEVLQSMEKQAEEAVPATETDASEEITEAGEEGIRIREELRSMTIENGTGMSKSEGTDTHSDTGMEKSLTDR</sequence>
<dbReference type="SUPFAM" id="SSF56281">
    <property type="entry name" value="Metallo-hydrolase/oxidoreductase"/>
    <property type="match status" value="1"/>
</dbReference>
<name>A0ABD5YV47_9EURY</name>
<organism evidence="3 4">
    <name type="scientific">Halocatena marina</name>
    <dbReference type="NCBI Taxonomy" id="2934937"/>
    <lineage>
        <taxon>Archaea</taxon>
        <taxon>Methanobacteriati</taxon>
        <taxon>Methanobacteriota</taxon>
        <taxon>Stenosarchaea group</taxon>
        <taxon>Halobacteria</taxon>
        <taxon>Halobacteriales</taxon>
        <taxon>Natronomonadaceae</taxon>
        <taxon>Halocatena</taxon>
    </lineage>
</organism>
<evidence type="ECO:0000313" key="4">
    <source>
        <dbReference type="Proteomes" id="UP001596417"/>
    </source>
</evidence>
<evidence type="ECO:0000256" key="1">
    <source>
        <dbReference type="SAM" id="MobiDB-lite"/>
    </source>
</evidence>
<feature type="compositionally biased region" description="Basic and acidic residues" evidence="1">
    <location>
        <begin position="434"/>
        <end position="451"/>
    </location>
</feature>
<dbReference type="AlphaFoldDB" id="A0ABD5YV47"/>
<feature type="region of interest" description="Disordered" evidence="1">
    <location>
        <begin position="387"/>
        <end position="451"/>
    </location>
</feature>
<comment type="caution">
    <text evidence="3">The sequence shown here is derived from an EMBL/GenBank/DDBJ whole genome shotgun (WGS) entry which is preliminary data.</text>
</comment>
<evidence type="ECO:0000259" key="2">
    <source>
        <dbReference type="SMART" id="SM00849"/>
    </source>
</evidence>
<dbReference type="CDD" id="cd07731">
    <property type="entry name" value="ComA-like_MBL-fold"/>
    <property type="match status" value="1"/>
</dbReference>
<dbReference type="EMBL" id="JBHTAX010000006">
    <property type="protein sequence ID" value="MFC7193098.1"/>
    <property type="molecule type" value="Genomic_DNA"/>
</dbReference>
<feature type="compositionally biased region" description="Polar residues" evidence="1">
    <location>
        <begin position="423"/>
        <end position="433"/>
    </location>
</feature>
<proteinExistence type="predicted"/>
<protein>
    <submittedName>
        <fullName evidence="3">ComEC/Rec2 family competence protein</fullName>
    </submittedName>
</protein>
<dbReference type="InterPro" id="IPR001279">
    <property type="entry name" value="Metallo-B-lactamas"/>
</dbReference>
<dbReference type="RefSeq" id="WP_264556802.1">
    <property type="nucleotide sequence ID" value="NZ_CP109982.1"/>
</dbReference>
<dbReference type="PANTHER" id="PTHR30619:SF1">
    <property type="entry name" value="RECOMBINATION PROTEIN 2"/>
    <property type="match status" value="1"/>
</dbReference>
<gene>
    <name evidence="3" type="ORF">ACFQL7_27185</name>
</gene>
<feature type="compositionally biased region" description="Acidic residues" evidence="1">
    <location>
        <begin position="400"/>
        <end position="410"/>
    </location>
</feature>
<dbReference type="InterPro" id="IPR052159">
    <property type="entry name" value="Competence_DNA_uptake"/>
</dbReference>
<dbReference type="InterPro" id="IPR035681">
    <property type="entry name" value="ComA-like_MBL"/>
</dbReference>
<feature type="compositionally biased region" description="Basic and acidic residues" evidence="1">
    <location>
        <begin position="411"/>
        <end position="420"/>
    </location>
</feature>
<dbReference type="Pfam" id="PF00753">
    <property type="entry name" value="Lactamase_B"/>
    <property type="match status" value="1"/>
</dbReference>
<dbReference type="SMART" id="SM00849">
    <property type="entry name" value="Lactamase_B"/>
    <property type="match status" value="1"/>
</dbReference>
<dbReference type="Proteomes" id="UP001596417">
    <property type="component" value="Unassembled WGS sequence"/>
</dbReference>
<keyword evidence="4" id="KW-1185">Reference proteome</keyword>
<feature type="region of interest" description="Disordered" evidence="1">
    <location>
        <begin position="334"/>
        <end position="359"/>
    </location>
</feature>
<evidence type="ECO:0000313" key="3">
    <source>
        <dbReference type="EMBL" id="MFC7193098.1"/>
    </source>
</evidence>
<dbReference type="PANTHER" id="PTHR30619">
    <property type="entry name" value="DNA INTERNALIZATION/COMPETENCE PROTEIN COMEC/REC2"/>
    <property type="match status" value="1"/>
</dbReference>
<feature type="domain" description="Metallo-beta-lactamase" evidence="2">
    <location>
        <begin position="19"/>
        <end position="199"/>
    </location>
</feature>
<dbReference type="InterPro" id="IPR036866">
    <property type="entry name" value="RibonucZ/Hydroxyglut_hydro"/>
</dbReference>
<dbReference type="GeneID" id="76202655"/>
<accession>A0ABD5YV47</accession>
<dbReference type="Gene3D" id="3.60.15.10">
    <property type="entry name" value="Ribonuclease Z/Hydroxyacylglutathione hydrolase-like"/>
    <property type="match status" value="1"/>
</dbReference>